<comment type="caution">
    <text evidence="1">The sequence shown here is derived from an EMBL/GenBank/DDBJ whole genome shotgun (WGS) entry which is preliminary data.</text>
</comment>
<dbReference type="EMBL" id="CATQJL010000001">
    <property type="protein sequence ID" value="CAJ0589165.1"/>
    <property type="molecule type" value="Genomic_DNA"/>
</dbReference>
<dbReference type="Proteomes" id="UP001176961">
    <property type="component" value="Unassembled WGS sequence"/>
</dbReference>
<protein>
    <submittedName>
        <fullName evidence="1">Uncharacterized protein</fullName>
    </submittedName>
</protein>
<reference evidence="1" key="1">
    <citation type="submission" date="2023-07" db="EMBL/GenBank/DDBJ databases">
        <authorList>
            <consortium name="CYATHOMIX"/>
        </authorList>
    </citation>
    <scope>NUCLEOTIDE SEQUENCE</scope>
    <source>
        <strain evidence="1">N/A</strain>
    </source>
</reference>
<sequence length="109" mass="11813">MFTNGNGGSARQTAWKAELEIREAAREAVRNSSLPTMEDLVRSISPAYTPSSGRASVEPMTVSSAATRAELHMTQSLERIEQLEEQFRTGAKYRLCNGAAAVGQPLQEG</sequence>
<keyword evidence="2" id="KW-1185">Reference proteome</keyword>
<evidence type="ECO:0000313" key="1">
    <source>
        <dbReference type="EMBL" id="CAJ0589165.1"/>
    </source>
</evidence>
<proteinExistence type="predicted"/>
<dbReference type="AlphaFoldDB" id="A0AA36GJL4"/>
<gene>
    <name evidence="1" type="ORF">CYNAS_LOCUS1148</name>
</gene>
<name>A0AA36GJL4_CYLNA</name>
<organism evidence="1 2">
    <name type="scientific">Cylicocyclus nassatus</name>
    <name type="common">Nematode worm</name>
    <dbReference type="NCBI Taxonomy" id="53992"/>
    <lineage>
        <taxon>Eukaryota</taxon>
        <taxon>Metazoa</taxon>
        <taxon>Ecdysozoa</taxon>
        <taxon>Nematoda</taxon>
        <taxon>Chromadorea</taxon>
        <taxon>Rhabditida</taxon>
        <taxon>Rhabditina</taxon>
        <taxon>Rhabditomorpha</taxon>
        <taxon>Strongyloidea</taxon>
        <taxon>Strongylidae</taxon>
        <taxon>Cylicocyclus</taxon>
    </lineage>
</organism>
<evidence type="ECO:0000313" key="2">
    <source>
        <dbReference type="Proteomes" id="UP001176961"/>
    </source>
</evidence>
<accession>A0AA36GJL4</accession>